<dbReference type="GO" id="GO:0006646">
    <property type="term" value="P:phosphatidylethanolamine biosynthetic process"/>
    <property type="evidence" value="ECO:0007669"/>
    <property type="project" value="UniProtKB-UniPathway"/>
</dbReference>
<dbReference type="InterPro" id="IPR041723">
    <property type="entry name" value="CCT"/>
</dbReference>
<protein>
    <recommendedName>
        <fullName evidence="10">ethanolamine-phosphate cytidylyltransferase</fullName>
        <ecNumber evidence="10">2.7.7.14</ecNumber>
    </recommendedName>
    <alternativeName>
        <fullName evidence="11">CTP:phosphoethanolamine cytidylyltransferase</fullName>
    </alternativeName>
</protein>
<comment type="pathway">
    <text evidence="1">Lipid metabolism.</text>
</comment>
<dbReference type="InterPro" id="IPR014729">
    <property type="entry name" value="Rossmann-like_a/b/a_fold"/>
</dbReference>
<dbReference type="CDD" id="cd02173">
    <property type="entry name" value="ECT"/>
    <property type="match status" value="1"/>
</dbReference>
<dbReference type="InParanoid" id="Q7RBR6"/>
<dbReference type="UniPathway" id="UPA00558">
    <property type="reaction ID" value="UER00742"/>
</dbReference>
<keyword evidence="6" id="KW-0443">Lipid metabolism</keyword>
<comment type="caution">
    <text evidence="13">The sequence shown here is derived from an EMBL/GenBank/DDBJ whole genome shotgun (WGS) entry which is preliminary data.</text>
</comment>
<evidence type="ECO:0000256" key="7">
    <source>
        <dbReference type="ARBA" id="ARBA00023209"/>
    </source>
</evidence>
<dbReference type="GO" id="GO:0004306">
    <property type="term" value="F:ethanolamine-phosphate cytidylyltransferase activity"/>
    <property type="evidence" value="ECO:0007669"/>
    <property type="project" value="UniProtKB-EC"/>
</dbReference>
<dbReference type="PaxDb" id="73239-Q7RBR6"/>
<dbReference type="KEGG" id="pyo:PY17X_1366200"/>
<dbReference type="Pfam" id="PF01467">
    <property type="entry name" value="CTP_transf_like"/>
    <property type="match status" value="2"/>
</dbReference>
<proteinExistence type="inferred from homology"/>
<comment type="similarity">
    <text evidence="2">Belongs to the cytidylyltransferase family.</text>
</comment>
<keyword evidence="8" id="KW-1208">Phospholipid metabolism</keyword>
<evidence type="ECO:0000256" key="1">
    <source>
        <dbReference type="ARBA" id="ARBA00005189"/>
    </source>
</evidence>
<evidence type="ECO:0000313" key="14">
    <source>
        <dbReference type="Proteomes" id="UP000008553"/>
    </source>
</evidence>
<dbReference type="CDD" id="cd02174">
    <property type="entry name" value="CCT"/>
    <property type="match status" value="1"/>
</dbReference>
<organism evidence="13 14">
    <name type="scientific">Plasmodium yoelii yoelii</name>
    <dbReference type="NCBI Taxonomy" id="73239"/>
    <lineage>
        <taxon>Eukaryota</taxon>
        <taxon>Sar</taxon>
        <taxon>Alveolata</taxon>
        <taxon>Apicomplexa</taxon>
        <taxon>Aconoidasida</taxon>
        <taxon>Haemosporida</taxon>
        <taxon>Plasmodiidae</taxon>
        <taxon>Plasmodium</taxon>
        <taxon>Plasmodium (Vinckeia)</taxon>
    </lineage>
</organism>
<dbReference type="InterPro" id="IPR044608">
    <property type="entry name" value="Ect1/PCYT2"/>
</dbReference>
<dbReference type="Proteomes" id="UP000008553">
    <property type="component" value="Unassembled WGS sequence"/>
</dbReference>
<evidence type="ECO:0000256" key="10">
    <source>
        <dbReference type="ARBA" id="ARBA00024221"/>
    </source>
</evidence>
<reference evidence="13 14" key="1">
    <citation type="journal article" date="2002" name="Nature">
        <title>Genome sequence and comparative analysis of the model rodent malaria parasite Plasmodium yoelii yoelii.</title>
        <authorList>
            <person name="Carlton J.M."/>
            <person name="Angiuoli S.V."/>
            <person name="Suh B.B."/>
            <person name="Kooij T.W."/>
            <person name="Pertea M."/>
            <person name="Silva J.C."/>
            <person name="Ermolaeva M.D."/>
            <person name="Allen J.E."/>
            <person name="Selengut J.D."/>
            <person name="Koo H.L."/>
            <person name="Peterson J.D."/>
            <person name="Pop M."/>
            <person name="Kosack D.S."/>
            <person name="Shumway M.F."/>
            <person name="Bidwell S.L."/>
            <person name="Shallom S.J."/>
            <person name="van Aken S.E."/>
            <person name="Riedmuller S.B."/>
            <person name="Feldblyum T.V."/>
            <person name="Cho J.K."/>
            <person name="Quackenbush J."/>
            <person name="Sedegah M."/>
            <person name="Shoaibi A."/>
            <person name="Cummings L.M."/>
            <person name="Florens L."/>
            <person name="Yates J.R."/>
            <person name="Raine J.D."/>
            <person name="Sinden R.E."/>
            <person name="Harris M.A."/>
            <person name="Cunningham D.A."/>
            <person name="Preiser P.R."/>
            <person name="Bergman L.W."/>
            <person name="Vaidya A.B."/>
            <person name="van Lin L.H."/>
            <person name="Janse C.J."/>
            <person name="Waters A.P."/>
            <person name="Smith H.O."/>
            <person name="White O.R."/>
            <person name="Salzberg S.L."/>
            <person name="Venter J.C."/>
            <person name="Fraser C.M."/>
            <person name="Hoffman S.L."/>
            <person name="Gardner M.J."/>
            <person name="Carucci D.J."/>
        </authorList>
    </citation>
    <scope>NUCLEOTIDE SEQUENCE [LARGE SCALE GENOMIC DNA]</scope>
    <source>
        <strain evidence="13 14">17XNL</strain>
    </source>
</reference>
<dbReference type="InterPro" id="IPR004821">
    <property type="entry name" value="Cyt_trans-like"/>
</dbReference>
<evidence type="ECO:0000256" key="3">
    <source>
        <dbReference type="ARBA" id="ARBA00022516"/>
    </source>
</evidence>
<dbReference type="EMBL" id="AABL01002018">
    <property type="protein sequence ID" value="EAA18223.1"/>
    <property type="molecule type" value="Genomic_DNA"/>
</dbReference>
<dbReference type="AlphaFoldDB" id="Q7RBR6"/>
<comment type="pathway">
    <text evidence="9">Phospholipid metabolism; phosphatidylethanolamine biosynthesis; phosphatidylethanolamine from ethanolamine: step 2/3.</text>
</comment>
<keyword evidence="14" id="KW-1185">Reference proteome</keyword>
<keyword evidence="5" id="KW-0548">Nucleotidyltransferase</keyword>
<name>Q7RBR6_PLAYO</name>
<evidence type="ECO:0000256" key="4">
    <source>
        <dbReference type="ARBA" id="ARBA00022679"/>
    </source>
</evidence>
<evidence type="ECO:0000256" key="2">
    <source>
        <dbReference type="ARBA" id="ARBA00010101"/>
    </source>
</evidence>
<keyword evidence="7" id="KW-0594">Phospholipid biosynthesis</keyword>
<sequence>MSSEFLVDTIYNHEYLKKVLGLIKSIKKNNKFDYIEKIYEQFNIEEDEEIYNKFFNELENINNNGTINSNNRRRNGNYINKYASDYNNNVNCCNNNNHHCSGNPPIIPEDDKDANSYLSNNSEEINEFDIDSYDSSFEKKAKEKRIYVDGIFDLSHSGHFNAMRQAKKLGDVVVVGINSDEDALNSKGVTPIYTQEERGALIAGCKWVDEVIIGTKYNVDMELLKKYNCDYAAHGSDIAYDRNGVCCYEDVQKNNRLKVFERSYGISTTTIVNHLLQIVSNANRIGSPHIHNLKNNNLLDVKDEEKNKNCDANSMGSVENIADNINSTEDKTNLKNGKNDSNDIDNNNIKMVKGDKKKNSDVMPSNIKGLMNKNKGYIAASQIYLFMEKHEKKKHHKVVYVDGSFDMFHLGHLKIIENAKKLGDYLLVGIYSDETVRKLKGNHFPITSVLERTLTVLAMKGVDDVVICAPWVITESFIKRFQIDTVVRGSISDYNYSSFGPDPYTIPKKLNIFKEIPSESDMTTFEIISRIEKNKQYLLSIISARKKKEENIWKNNNSKKEPSCFFFALYYYICFNIFKS</sequence>
<feature type="domain" description="Cytidyltransferase-like" evidence="12">
    <location>
        <begin position="400"/>
        <end position="493"/>
    </location>
</feature>
<dbReference type="GO" id="GO:0005737">
    <property type="term" value="C:cytoplasm"/>
    <property type="evidence" value="ECO:0007669"/>
    <property type="project" value="TreeGrafter"/>
</dbReference>
<dbReference type="NCBIfam" id="TIGR00125">
    <property type="entry name" value="cyt_tran_rel"/>
    <property type="match status" value="2"/>
</dbReference>
<dbReference type="SUPFAM" id="SSF52374">
    <property type="entry name" value="Nucleotidylyl transferase"/>
    <property type="match status" value="2"/>
</dbReference>
<evidence type="ECO:0000256" key="5">
    <source>
        <dbReference type="ARBA" id="ARBA00022695"/>
    </source>
</evidence>
<evidence type="ECO:0000256" key="11">
    <source>
        <dbReference type="ARBA" id="ARBA00031473"/>
    </source>
</evidence>
<evidence type="ECO:0000256" key="6">
    <source>
        <dbReference type="ARBA" id="ARBA00023098"/>
    </source>
</evidence>
<keyword evidence="4" id="KW-0808">Transferase</keyword>
<dbReference type="Gene3D" id="3.40.50.620">
    <property type="entry name" value="HUPs"/>
    <property type="match status" value="2"/>
</dbReference>
<gene>
    <name evidence="13" type="ORF">PY06073</name>
</gene>
<accession>Q7RBR6</accession>
<dbReference type="PANTHER" id="PTHR45780">
    <property type="entry name" value="ETHANOLAMINE-PHOSPHATE CYTIDYLYLTRANSFERASE"/>
    <property type="match status" value="1"/>
</dbReference>
<evidence type="ECO:0000256" key="8">
    <source>
        <dbReference type="ARBA" id="ARBA00023264"/>
    </source>
</evidence>
<evidence type="ECO:0000313" key="13">
    <source>
        <dbReference type="EMBL" id="EAA18223.1"/>
    </source>
</evidence>
<keyword evidence="3" id="KW-0444">Lipid biosynthesis</keyword>
<dbReference type="EC" id="2.7.7.14" evidence="10"/>
<evidence type="ECO:0000259" key="12">
    <source>
        <dbReference type="Pfam" id="PF01467"/>
    </source>
</evidence>
<dbReference type="STRING" id="73239.Q7RBR6"/>
<feature type="domain" description="Cytidyltransferase-like" evidence="12">
    <location>
        <begin position="147"/>
        <end position="272"/>
    </location>
</feature>
<dbReference type="PANTHER" id="PTHR45780:SF2">
    <property type="entry name" value="ETHANOLAMINE-PHOSPHATE CYTIDYLYLTRANSFERASE"/>
    <property type="match status" value="1"/>
</dbReference>
<dbReference type="FunCoup" id="Q7RBR6">
    <property type="interactions" value="174"/>
</dbReference>
<evidence type="ECO:0000256" key="9">
    <source>
        <dbReference type="ARBA" id="ARBA00024191"/>
    </source>
</evidence>